<accession>A0ABP7DHT9</accession>
<dbReference type="RefSeq" id="WP_344891436.1">
    <property type="nucleotide sequence ID" value="NZ_BAAAZP010000181.1"/>
</dbReference>
<organism evidence="1 2">
    <name type="scientific">Nonomuraea antimicrobica</name>
    <dbReference type="NCBI Taxonomy" id="561173"/>
    <lineage>
        <taxon>Bacteria</taxon>
        <taxon>Bacillati</taxon>
        <taxon>Actinomycetota</taxon>
        <taxon>Actinomycetes</taxon>
        <taxon>Streptosporangiales</taxon>
        <taxon>Streptosporangiaceae</taxon>
        <taxon>Nonomuraea</taxon>
    </lineage>
</organism>
<evidence type="ECO:0000313" key="2">
    <source>
        <dbReference type="Proteomes" id="UP001500902"/>
    </source>
</evidence>
<protein>
    <submittedName>
        <fullName evidence="1">Uncharacterized protein</fullName>
    </submittedName>
</protein>
<keyword evidence="2" id="KW-1185">Reference proteome</keyword>
<dbReference type="Proteomes" id="UP001500902">
    <property type="component" value="Unassembled WGS sequence"/>
</dbReference>
<proteinExistence type="predicted"/>
<dbReference type="EMBL" id="BAAAZP010000181">
    <property type="protein sequence ID" value="GAA3704587.1"/>
    <property type="molecule type" value="Genomic_DNA"/>
</dbReference>
<sequence>MRGRHFHVALRLVELETHVEQQLGGAGIIDSQSVRAIDRGGLHGYGGGKKVRA</sequence>
<comment type="caution">
    <text evidence="1">The sequence shown here is derived from an EMBL/GenBank/DDBJ whole genome shotgun (WGS) entry which is preliminary data.</text>
</comment>
<name>A0ABP7DHT9_9ACTN</name>
<gene>
    <name evidence="1" type="ORF">GCM10022224_082600</name>
</gene>
<evidence type="ECO:0000313" key="1">
    <source>
        <dbReference type="EMBL" id="GAA3704587.1"/>
    </source>
</evidence>
<reference evidence="2" key="1">
    <citation type="journal article" date="2019" name="Int. J. Syst. Evol. Microbiol.">
        <title>The Global Catalogue of Microorganisms (GCM) 10K type strain sequencing project: providing services to taxonomists for standard genome sequencing and annotation.</title>
        <authorList>
            <consortium name="The Broad Institute Genomics Platform"/>
            <consortium name="The Broad Institute Genome Sequencing Center for Infectious Disease"/>
            <person name="Wu L."/>
            <person name="Ma J."/>
        </authorList>
    </citation>
    <scope>NUCLEOTIDE SEQUENCE [LARGE SCALE GENOMIC DNA]</scope>
    <source>
        <strain evidence="2">JCM 16904</strain>
    </source>
</reference>